<reference evidence="1" key="1">
    <citation type="submission" date="2024-03" db="EMBL/GenBank/DDBJ databases">
        <title>Whole genome sequecning of epiphytes from Marcgravia umbellata leaves.</title>
        <authorList>
            <person name="Kumar G."/>
            <person name="Savka M.A."/>
        </authorList>
    </citation>
    <scope>NUCLEOTIDE SEQUENCE</scope>
    <source>
        <strain evidence="1">RIT_BL5</strain>
    </source>
</reference>
<gene>
    <name evidence="1" type="ORF">WKI47_12825</name>
</gene>
<dbReference type="Proteomes" id="UP001380953">
    <property type="component" value="Unassembled WGS sequence"/>
</dbReference>
<proteinExistence type="predicted"/>
<protein>
    <submittedName>
        <fullName evidence="1">RHS repeat domain-containing protein</fullName>
    </submittedName>
</protein>
<keyword evidence="2" id="KW-1185">Reference proteome</keyword>
<comment type="caution">
    <text evidence="1">The sequence shown here is derived from an EMBL/GenBank/DDBJ whole genome shotgun (WGS) entry which is preliminary data.</text>
</comment>
<organism evidence="1 2">
    <name type="scientific">Saccharibacillus sacchari</name>
    <dbReference type="NCBI Taxonomy" id="456493"/>
    <lineage>
        <taxon>Bacteria</taxon>
        <taxon>Bacillati</taxon>
        <taxon>Bacillota</taxon>
        <taxon>Bacilli</taxon>
        <taxon>Bacillales</taxon>
        <taxon>Paenibacillaceae</taxon>
        <taxon>Saccharibacillus</taxon>
    </lineage>
</organism>
<name>A0ACC6PCU6_9BACL</name>
<evidence type="ECO:0000313" key="2">
    <source>
        <dbReference type="Proteomes" id="UP001380953"/>
    </source>
</evidence>
<sequence length="387" mass="42813">MIFTMIGSGLALPTEAASGNAASVTYQPEVQTYEELLKNGDFSLFKQESEVADGWKVEQDPQGAGQAILNNKAETGKQNMIVFGLNNTDQIRLIQEVAATGKQSYGWKAWHASTSTSAEVFWEAVFLSADNQVIGRERLLQPTRKAKYQTGETPEGTSRVRIQLVATGKGGSAVVSAQKASFIVLKKTPITPAPNPSGPSKYTYTYDANGRLMLVDTGKGKIRYRYDANGNLLQKTREGFAEPPVTQPSKPEFPEQELAALPDIGELDGGSYSFYSVNDAASMNGITLSFKGWYLSEKPIEKVQYYWNDNLLIGESTYGLKNDTVYFDHPEYENRNLGFKLNVKMSNYVQQLDAREYKISAVIKHKDGSSHKLENKIKISVLKIPTS</sequence>
<dbReference type="EMBL" id="JBBKAR010000034">
    <property type="protein sequence ID" value="MEJ8304783.1"/>
    <property type="molecule type" value="Genomic_DNA"/>
</dbReference>
<evidence type="ECO:0000313" key="1">
    <source>
        <dbReference type="EMBL" id="MEJ8304783.1"/>
    </source>
</evidence>
<accession>A0ACC6PCU6</accession>